<proteinExistence type="predicted"/>
<evidence type="ECO:0000313" key="2">
    <source>
        <dbReference type="Proteomes" id="UP001310022"/>
    </source>
</evidence>
<accession>A0AAN4VYQ4</accession>
<dbReference type="EMBL" id="BQKE01000001">
    <property type="protein sequence ID" value="GJM61217.1"/>
    <property type="molecule type" value="Genomic_DNA"/>
</dbReference>
<dbReference type="AlphaFoldDB" id="A0AAN4VYQ4"/>
<evidence type="ECO:0000313" key="1">
    <source>
        <dbReference type="EMBL" id="GJM61217.1"/>
    </source>
</evidence>
<gene>
    <name evidence="1" type="ORF">PEDI_17690</name>
</gene>
<reference evidence="1 2" key="1">
    <citation type="submission" date="2021-12" db="EMBL/GenBank/DDBJ databases">
        <title>Genome sequencing of bacteria with rrn-lacking chromosome and rrn-plasmid.</title>
        <authorList>
            <person name="Anda M."/>
            <person name="Iwasaki W."/>
        </authorList>
    </citation>
    <scope>NUCLEOTIDE SEQUENCE [LARGE SCALE GENOMIC DNA]</scope>
    <source>
        <strain evidence="1 2">NBRC 15940</strain>
    </source>
</reference>
<comment type="caution">
    <text evidence="1">The sequence shown here is derived from an EMBL/GenBank/DDBJ whole genome shotgun (WGS) entry which is preliminary data.</text>
</comment>
<organism evidence="1 2">
    <name type="scientific">Persicobacter diffluens</name>
    <dbReference type="NCBI Taxonomy" id="981"/>
    <lineage>
        <taxon>Bacteria</taxon>
        <taxon>Pseudomonadati</taxon>
        <taxon>Bacteroidota</taxon>
        <taxon>Cytophagia</taxon>
        <taxon>Cytophagales</taxon>
        <taxon>Persicobacteraceae</taxon>
        <taxon>Persicobacter</taxon>
    </lineage>
</organism>
<name>A0AAN4VYQ4_9BACT</name>
<sequence length="30" mass="3616">MDLVSHYKGLPLESDTRQDARVTFYIHYYP</sequence>
<protein>
    <submittedName>
        <fullName evidence="1">Uncharacterized protein</fullName>
    </submittedName>
</protein>
<dbReference type="Proteomes" id="UP001310022">
    <property type="component" value="Unassembled WGS sequence"/>
</dbReference>
<keyword evidence="2" id="KW-1185">Reference proteome</keyword>